<gene>
    <name evidence="1" type="ORF">IVIADoCa3_66</name>
</gene>
<proteinExistence type="predicted"/>
<evidence type="ECO:0000313" key="2">
    <source>
        <dbReference type="Proteomes" id="UP001065341"/>
    </source>
</evidence>
<accession>A0A976SG69</accession>
<reference evidence="1" key="1">
    <citation type="submission" date="2022-07" db="EMBL/GenBank/DDBJ databases">
        <title>Comparative analysis of new lytic phages for the biological control of phytopathogenic Xanthomonas spp.</title>
        <authorList>
            <person name="Domingo-Calap M.L."/>
            <person name="Bernabeu-Gimeno M."/>
            <person name="Aure C.M."/>
            <person name="Marco-Noales E."/>
            <person name="Domingo-Calap P."/>
        </authorList>
    </citation>
    <scope>NUCLEOTIDE SEQUENCE</scope>
</reference>
<organism evidence="1 2">
    <name type="scientific">Xanthomonas phage vB_Xar_IVIA-DoCa3</name>
    <dbReference type="NCBI Taxonomy" id="2968248"/>
    <lineage>
        <taxon>Viruses</taxon>
        <taxon>Duplodnaviria</taxon>
        <taxon>Heunggongvirae</taxon>
        <taxon>Uroviricota</taxon>
        <taxon>Caudoviricetes</taxon>
        <taxon>Queuovirinae</taxon>
        <taxon>Nipunavirus</taxon>
        <taxon>Nipunavirus Doca3</taxon>
    </lineage>
</organism>
<name>A0A976SG69_9CAUD</name>
<dbReference type="Proteomes" id="UP001065341">
    <property type="component" value="Segment"/>
</dbReference>
<dbReference type="EMBL" id="ON911540">
    <property type="protein sequence ID" value="UUW40305.1"/>
    <property type="molecule type" value="Genomic_DNA"/>
</dbReference>
<sequence length="77" mass="9029">MMNRAQIVQAMQEEVLKNTVYQRRYDAALHMYQAACLDNHGQEADLNRQNLHALLDLMLDSLASVRMLQRQLMLLRD</sequence>
<evidence type="ECO:0000313" key="1">
    <source>
        <dbReference type="EMBL" id="UUW40305.1"/>
    </source>
</evidence>
<protein>
    <submittedName>
        <fullName evidence="1">Uncharacterized protein</fullName>
    </submittedName>
</protein>
<keyword evidence="2" id="KW-1185">Reference proteome</keyword>